<keyword evidence="2" id="KW-0472">Membrane</keyword>
<dbReference type="PANTHER" id="PTHR28009:SF1">
    <property type="entry name" value="PHEROMONE ALPHA FACTOR RECEPTOR"/>
    <property type="match status" value="1"/>
</dbReference>
<dbReference type="OrthoDB" id="5402633at2759"/>
<proteinExistence type="predicted"/>
<evidence type="ECO:0000256" key="1">
    <source>
        <dbReference type="SAM" id="MobiDB-lite"/>
    </source>
</evidence>
<feature type="region of interest" description="Disordered" evidence="1">
    <location>
        <begin position="312"/>
        <end position="353"/>
    </location>
</feature>
<evidence type="ECO:0000313" key="3">
    <source>
        <dbReference type="EMBL" id="OCL11314.1"/>
    </source>
</evidence>
<name>A0A8E2JW23_9PEZI</name>
<dbReference type="Gene3D" id="1.10.287.920">
    <property type="entry name" value="Pheromone alpha factor receptor"/>
    <property type="match status" value="1"/>
</dbReference>
<gene>
    <name evidence="3" type="ORF">AOQ84DRAFT_444169</name>
</gene>
<feature type="transmembrane region" description="Helical" evidence="2">
    <location>
        <begin position="244"/>
        <end position="266"/>
    </location>
</feature>
<feature type="transmembrane region" description="Helical" evidence="2">
    <location>
        <begin position="44"/>
        <end position="69"/>
    </location>
</feature>
<dbReference type="Pfam" id="PF02116">
    <property type="entry name" value="STE2"/>
    <property type="match status" value="1"/>
</dbReference>
<evidence type="ECO:0000256" key="2">
    <source>
        <dbReference type="SAM" id="Phobius"/>
    </source>
</evidence>
<dbReference type="Proteomes" id="UP000250140">
    <property type="component" value="Unassembled WGS sequence"/>
</dbReference>
<feature type="transmembrane region" description="Helical" evidence="2">
    <location>
        <begin position="127"/>
        <end position="150"/>
    </location>
</feature>
<evidence type="ECO:0008006" key="5">
    <source>
        <dbReference type="Google" id="ProtNLM"/>
    </source>
</evidence>
<feature type="transmembrane region" description="Helical" evidence="2">
    <location>
        <begin position="162"/>
        <end position="187"/>
    </location>
</feature>
<feature type="transmembrane region" description="Helical" evidence="2">
    <location>
        <begin position="81"/>
        <end position="107"/>
    </location>
</feature>
<dbReference type="EMBL" id="KV749069">
    <property type="protein sequence ID" value="OCL11314.1"/>
    <property type="molecule type" value="Genomic_DNA"/>
</dbReference>
<dbReference type="GO" id="GO:0004932">
    <property type="term" value="F:mating-type factor pheromone receptor activity"/>
    <property type="evidence" value="ECO:0007669"/>
    <property type="project" value="InterPro"/>
</dbReference>
<dbReference type="InterPro" id="IPR027458">
    <property type="entry name" value="STE2_TM1-TM2_sf"/>
</dbReference>
<keyword evidence="2" id="KW-0812">Transmembrane</keyword>
<sequence length="380" mass="41826">MSADNSNVTLPASFDPFAQSMTLLLPDGTPFNISMNDLDVYRSYGIRICINFSSQIGASFMLLVVLLVLTKREKRQSPIFALNALSLTVNTIRSLLQCLYFTGPFYYPYAYFSGDYSKVPQSEIGVSIAADTLTLILVILIEISLILQVRVVCVTTKETQRFWIMVASITVAMVAIGFRFALVVINSEAIRNIENFSSWLWLVNATTITQTISICFFSLIFLIKLGYALVLRRKLGLHQFGPMQIIFIMGCQTMVVPAIFTILEFVSSVPEFVSQVLTVVAIFLPLSAMWAGTSVDNRHTAARGPDAHHKLLGTFSSGDSKGSRSFVSGRKASTIESPTRESHSPLPSPLCARTDSEVGEYNRGIHVGKSFGVRNAGELA</sequence>
<dbReference type="PANTHER" id="PTHR28009">
    <property type="entry name" value="PHEROMONE ALPHA FACTOR RECEPTOR"/>
    <property type="match status" value="1"/>
</dbReference>
<feature type="transmembrane region" description="Helical" evidence="2">
    <location>
        <begin position="199"/>
        <end position="223"/>
    </location>
</feature>
<dbReference type="PRINTS" id="PR00250">
    <property type="entry name" value="GPCRSTE2"/>
</dbReference>
<dbReference type="GO" id="GO:0038038">
    <property type="term" value="C:G protein-coupled receptor homodimeric complex"/>
    <property type="evidence" value="ECO:0007669"/>
    <property type="project" value="TreeGrafter"/>
</dbReference>
<dbReference type="GO" id="GO:0000750">
    <property type="term" value="P:pheromone-dependent signal transduction involved in conjugation with cellular fusion"/>
    <property type="evidence" value="ECO:0007669"/>
    <property type="project" value="TreeGrafter"/>
</dbReference>
<dbReference type="AlphaFoldDB" id="A0A8E2JW23"/>
<protein>
    <recommendedName>
        <fullName evidence="5">Pheromone alpha factor receptor</fullName>
    </recommendedName>
</protein>
<reference evidence="3 4" key="1">
    <citation type="journal article" date="2016" name="Nat. Commun.">
        <title>Ectomycorrhizal ecology is imprinted in the genome of the dominant symbiotic fungus Cenococcum geophilum.</title>
        <authorList>
            <consortium name="DOE Joint Genome Institute"/>
            <person name="Peter M."/>
            <person name="Kohler A."/>
            <person name="Ohm R.A."/>
            <person name="Kuo A."/>
            <person name="Krutzmann J."/>
            <person name="Morin E."/>
            <person name="Arend M."/>
            <person name="Barry K.W."/>
            <person name="Binder M."/>
            <person name="Choi C."/>
            <person name="Clum A."/>
            <person name="Copeland A."/>
            <person name="Grisel N."/>
            <person name="Haridas S."/>
            <person name="Kipfer T."/>
            <person name="LaButti K."/>
            <person name="Lindquist E."/>
            <person name="Lipzen A."/>
            <person name="Maire R."/>
            <person name="Meier B."/>
            <person name="Mihaltcheva S."/>
            <person name="Molinier V."/>
            <person name="Murat C."/>
            <person name="Poggeler S."/>
            <person name="Quandt C.A."/>
            <person name="Sperisen C."/>
            <person name="Tritt A."/>
            <person name="Tisserant E."/>
            <person name="Crous P.W."/>
            <person name="Henrissat B."/>
            <person name="Nehls U."/>
            <person name="Egli S."/>
            <person name="Spatafora J.W."/>
            <person name="Grigoriev I.V."/>
            <person name="Martin F.M."/>
        </authorList>
    </citation>
    <scope>NUCLEOTIDE SEQUENCE [LARGE SCALE GENOMIC DNA]</scope>
    <source>
        <strain evidence="3 4">CBS 207.34</strain>
    </source>
</reference>
<feature type="transmembrane region" description="Helical" evidence="2">
    <location>
        <begin position="272"/>
        <end position="293"/>
    </location>
</feature>
<accession>A0A8E2JW23</accession>
<dbReference type="CDD" id="cd14939">
    <property type="entry name" value="7tmD_STE2"/>
    <property type="match status" value="1"/>
</dbReference>
<evidence type="ECO:0000313" key="4">
    <source>
        <dbReference type="Proteomes" id="UP000250140"/>
    </source>
</evidence>
<feature type="compositionally biased region" description="Polar residues" evidence="1">
    <location>
        <begin position="314"/>
        <end position="326"/>
    </location>
</feature>
<organism evidence="3 4">
    <name type="scientific">Glonium stellatum</name>
    <dbReference type="NCBI Taxonomy" id="574774"/>
    <lineage>
        <taxon>Eukaryota</taxon>
        <taxon>Fungi</taxon>
        <taxon>Dikarya</taxon>
        <taxon>Ascomycota</taxon>
        <taxon>Pezizomycotina</taxon>
        <taxon>Dothideomycetes</taxon>
        <taxon>Pleosporomycetidae</taxon>
        <taxon>Gloniales</taxon>
        <taxon>Gloniaceae</taxon>
        <taxon>Glonium</taxon>
    </lineage>
</organism>
<dbReference type="InterPro" id="IPR000366">
    <property type="entry name" value="GPCR_STE2"/>
</dbReference>
<keyword evidence="2" id="KW-1133">Transmembrane helix</keyword>
<keyword evidence="4" id="KW-1185">Reference proteome</keyword>